<reference evidence="5 6" key="1">
    <citation type="submission" date="2016-11" db="EMBL/GenBank/DDBJ databases">
        <authorList>
            <person name="Varghese N."/>
            <person name="Submissions S."/>
        </authorList>
    </citation>
    <scope>NUCLEOTIDE SEQUENCE [LARGE SCALE GENOMIC DNA]</scope>
    <source>
        <strain evidence="5 6">DSM 29341</strain>
    </source>
</reference>
<evidence type="ECO:0000313" key="5">
    <source>
        <dbReference type="EMBL" id="SHE30325.1"/>
    </source>
</evidence>
<evidence type="ECO:0000256" key="3">
    <source>
        <dbReference type="ARBA" id="ARBA00022448"/>
    </source>
</evidence>
<dbReference type="RefSeq" id="WP_149774071.1">
    <property type="nucleotide sequence ID" value="NZ_FQVK01000001.1"/>
</dbReference>
<dbReference type="PANTHER" id="PTHR30413:SF8">
    <property type="entry name" value="TRANSPORT PERMEASE PROTEIN"/>
    <property type="match status" value="1"/>
</dbReference>
<feature type="transmembrane region" description="Helical" evidence="4">
    <location>
        <begin position="113"/>
        <end position="140"/>
    </location>
</feature>
<dbReference type="OrthoDB" id="7835223at2"/>
<accession>A0A1M4SDT5</accession>
<dbReference type="GO" id="GO:0005886">
    <property type="term" value="C:plasma membrane"/>
    <property type="evidence" value="ECO:0007669"/>
    <property type="project" value="UniProtKB-SubCell"/>
</dbReference>
<evidence type="ECO:0000256" key="2">
    <source>
        <dbReference type="ARBA" id="ARBA00007783"/>
    </source>
</evidence>
<keyword evidence="3" id="KW-0813">Transport</keyword>
<sequence length="273" mass="30602">MFYYKRSSSLLGSAFTTAELVFHAVVRNIRSQHSNAVLAIVINIVQVVLLASVFYLIMSFMGPRVAKIRGEFILYLLSGIFLFMTHIKAVGAIASLGGTNNPMMLHSPMNMMVLLLAAAFGALYTQIVSILVILFVYSVAVNPIEMQDPGGAFAMLVLAWYTGCSVGLVFMALKPWLPTVSLMLSNVYRRLNMVFSGKMFVANALGGYLLAMFAWNPLFHAIDQCRGFIFRNYFPRNTSWEYALWVGIALMMIGLLGEFYTRKHISKSWEARR</sequence>
<comment type="similarity">
    <text evidence="2">Belongs to the ABC-2 integral membrane protein family.</text>
</comment>
<comment type="subcellular location">
    <subcellularLocation>
        <location evidence="1">Cell inner membrane</location>
        <topology evidence="1">Multi-pass membrane protein</topology>
    </subcellularLocation>
</comment>
<keyword evidence="4" id="KW-1133">Transmembrane helix</keyword>
<name>A0A1M4SDT5_9RHOB</name>
<feature type="transmembrane region" description="Helical" evidence="4">
    <location>
        <begin position="72"/>
        <end position="93"/>
    </location>
</feature>
<keyword evidence="6" id="KW-1185">Reference proteome</keyword>
<keyword evidence="4" id="KW-0812">Transmembrane</keyword>
<feature type="transmembrane region" description="Helical" evidence="4">
    <location>
        <begin position="242"/>
        <end position="260"/>
    </location>
</feature>
<feature type="transmembrane region" description="Helical" evidence="4">
    <location>
        <begin position="36"/>
        <end position="60"/>
    </location>
</feature>
<dbReference type="PANTHER" id="PTHR30413">
    <property type="entry name" value="INNER MEMBRANE TRANSPORT PERMEASE"/>
    <property type="match status" value="1"/>
</dbReference>
<feature type="transmembrane region" description="Helical" evidence="4">
    <location>
        <begin position="199"/>
        <end position="222"/>
    </location>
</feature>
<evidence type="ECO:0000313" key="6">
    <source>
        <dbReference type="Proteomes" id="UP000325134"/>
    </source>
</evidence>
<organism evidence="5 6">
    <name type="scientific">Ruegeria intermedia</name>
    <dbReference type="NCBI Taxonomy" id="996115"/>
    <lineage>
        <taxon>Bacteria</taxon>
        <taxon>Pseudomonadati</taxon>
        <taxon>Pseudomonadota</taxon>
        <taxon>Alphaproteobacteria</taxon>
        <taxon>Rhodobacterales</taxon>
        <taxon>Roseobacteraceae</taxon>
        <taxon>Ruegeria</taxon>
    </lineage>
</organism>
<dbReference type="GO" id="GO:0015920">
    <property type="term" value="P:lipopolysaccharide transport"/>
    <property type="evidence" value="ECO:0007669"/>
    <property type="project" value="TreeGrafter"/>
</dbReference>
<dbReference type="Proteomes" id="UP000325134">
    <property type="component" value="Unassembled WGS sequence"/>
</dbReference>
<dbReference type="AlphaFoldDB" id="A0A1M4SDT5"/>
<keyword evidence="4" id="KW-0472">Membrane</keyword>
<proteinExistence type="inferred from homology"/>
<feature type="transmembrane region" description="Helical" evidence="4">
    <location>
        <begin position="152"/>
        <end position="173"/>
    </location>
</feature>
<gene>
    <name evidence="5" type="ORF">SAMN05444279_10159</name>
</gene>
<protein>
    <submittedName>
        <fullName evidence="5">ABC-type polysaccharide/polyol phosphate export permease</fullName>
    </submittedName>
</protein>
<dbReference type="EMBL" id="FQVK01000001">
    <property type="protein sequence ID" value="SHE30325.1"/>
    <property type="molecule type" value="Genomic_DNA"/>
</dbReference>
<evidence type="ECO:0000256" key="1">
    <source>
        <dbReference type="ARBA" id="ARBA00004429"/>
    </source>
</evidence>
<evidence type="ECO:0000256" key="4">
    <source>
        <dbReference type="SAM" id="Phobius"/>
    </source>
</evidence>